<dbReference type="CDD" id="cd03257">
    <property type="entry name" value="ABC_NikE_OppD_transporters"/>
    <property type="match status" value="1"/>
</dbReference>
<dbReference type="InterPro" id="IPR003439">
    <property type="entry name" value="ABC_transporter-like_ATP-bd"/>
</dbReference>
<evidence type="ECO:0000313" key="13">
    <source>
        <dbReference type="Proteomes" id="UP001156691"/>
    </source>
</evidence>
<keyword evidence="6" id="KW-0547">Nucleotide-binding</keyword>
<protein>
    <submittedName>
        <fullName evidence="12">ABC transporter ATP-binding protein</fullName>
    </submittedName>
</protein>
<evidence type="ECO:0000256" key="1">
    <source>
        <dbReference type="ARBA" id="ARBA00004417"/>
    </source>
</evidence>
<evidence type="ECO:0000256" key="3">
    <source>
        <dbReference type="ARBA" id="ARBA00022448"/>
    </source>
</evidence>
<name>A0ABQ5W524_9HYPH</name>
<evidence type="ECO:0000256" key="9">
    <source>
        <dbReference type="ARBA" id="ARBA00023136"/>
    </source>
</evidence>
<dbReference type="InterPro" id="IPR003593">
    <property type="entry name" value="AAA+_ATPase"/>
</dbReference>
<dbReference type="PANTHER" id="PTHR43297">
    <property type="entry name" value="OLIGOPEPTIDE TRANSPORT ATP-BINDING PROTEIN APPD"/>
    <property type="match status" value="1"/>
</dbReference>
<accession>A0ABQ5W524</accession>
<keyword evidence="13" id="KW-1185">Reference proteome</keyword>
<dbReference type="GO" id="GO:0005524">
    <property type="term" value="F:ATP binding"/>
    <property type="evidence" value="ECO:0007669"/>
    <property type="project" value="UniProtKB-KW"/>
</dbReference>
<evidence type="ECO:0000256" key="5">
    <source>
        <dbReference type="ARBA" id="ARBA00022519"/>
    </source>
</evidence>
<dbReference type="Pfam" id="PF08352">
    <property type="entry name" value="oligo_HPY"/>
    <property type="match status" value="1"/>
</dbReference>
<keyword evidence="5" id="KW-0997">Cell inner membrane</keyword>
<dbReference type="Pfam" id="PF00005">
    <property type="entry name" value="ABC_tran"/>
    <property type="match status" value="1"/>
</dbReference>
<comment type="caution">
    <text evidence="12">The sequence shown here is derived from an EMBL/GenBank/DDBJ whole genome shotgun (WGS) entry which is preliminary data.</text>
</comment>
<keyword evidence="7 12" id="KW-0067">ATP-binding</keyword>
<keyword evidence="3" id="KW-0813">Transport</keyword>
<comment type="similarity">
    <text evidence="2">Belongs to the ABC transporter superfamily.</text>
</comment>
<evidence type="ECO:0000256" key="10">
    <source>
        <dbReference type="SAM" id="MobiDB-lite"/>
    </source>
</evidence>
<dbReference type="PROSITE" id="PS50893">
    <property type="entry name" value="ABC_TRANSPORTER_2"/>
    <property type="match status" value="1"/>
</dbReference>
<feature type="compositionally biased region" description="Acidic residues" evidence="10">
    <location>
        <begin position="271"/>
        <end position="280"/>
    </location>
</feature>
<evidence type="ECO:0000256" key="4">
    <source>
        <dbReference type="ARBA" id="ARBA00022475"/>
    </source>
</evidence>
<keyword evidence="4" id="KW-1003">Cell membrane</keyword>
<dbReference type="InterPro" id="IPR050388">
    <property type="entry name" value="ABC_Ni/Peptide_Import"/>
</dbReference>
<proteinExistence type="inferred from homology"/>
<evidence type="ECO:0000313" key="12">
    <source>
        <dbReference type="EMBL" id="GLQ54730.1"/>
    </source>
</evidence>
<dbReference type="PANTHER" id="PTHR43297:SF14">
    <property type="entry name" value="ATPASE AAA-TYPE CORE DOMAIN-CONTAINING PROTEIN"/>
    <property type="match status" value="1"/>
</dbReference>
<evidence type="ECO:0000256" key="6">
    <source>
        <dbReference type="ARBA" id="ARBA00022741"/>
    </source>
</evidence>
<dbReference type="Proteomes" id="UP001156691">
    <property type="component" value="Unassembled WGS sequence"/>
</dbReference>
<keyword evidence="8" id="KW-1278">Translocase</keyword>
<organism evidence="12 13">
    <name type="scientific">Devosia nitrariae</name>
    <dbReference type="NCBI Taxonomy" id="2071872"/>
    <lineage>
        <taxon>Bacteria</taxon>
        <taxon>Pseudomonadati</taxon>
        <taxon>Pseudomonadota</taxon>
        <taxon>Alphaproteobacteria</taxon>
        <taxon>Hyphomicrobiales</taxon>
        <taxon>Devosiaceae</taxon>
        <taxon>Devosia</taxon>
    </lineage>
</organism>
<sequence>MSYLLEISDLNVTFETRFRTVPAVRNVSLAVGQGESVALVGASGSGKTVLGRSVLGLVDEPGVVRGSILFDGRQVVGRTEEELREIRGVGVAMVFQDALDGLNPVYSVGSQLSEVLTVRLGHSRAEAKERAIELMRQVGIREPESRFNNFPHQFSGGMRQRICIALAVGMRPKLLIADEPTTALDVTVQAGILRLIKTLQRETGMGLIFITHDLAVAREVSERMAVMYNGQIVEEGATEEIFSRPQHPYTRALLLAHPARAKSWRDLEPIPDEFVTDEPSSDNQTVSAPAPTASIG</sequence>
<reference evidence="13" key="1">
    <citation type="journal article" date="2019" name="Int. J. Syst. Evol. Microbiol.">
        <title>The Global Catalogue of Microorganisms (GCM) 10K type strain sequencing project: providing services to taxonomists for standard genome sequencing and annotation.</title>
        <authorList>
            <consortium name="The Broad Institute Genomics Platform"/>
            <consortium name="The Broad Institute Genome Sequencing Center for Infectious Disease"/>
            <person name="Wu L."/>
            <person name="Ma J."/>
        </authorList>
    </citation>
    <scope>NUCLEOTIDE SEQUENCE [LARGE SCALE GENOMIC DNA]</scope>
    <source>
        <strain evidence="13">NBRC 112416</strain>
    </source>
</reference>
<keyword evidence="9" id="KW-0472">Membrane</keyword>
<evidence type="ECO:0000256" key="8">
    <source>
        <dbReference type="ARBA" id="ARBA00022967"/>
    </source>
</evidence>
<dbReference type="InterPro" id="IPR013563">
    <property type="entry name" value="Oligopep_ABC_C"/>
</dbReference>
<evidence type="ECO:0000256" key="7">
    <source>
        <dbReference type="ARBA" id="ARBA00022840"/>
    </source>
</evidence>
<dbReference type="Gene3D" id="3.40.50.300">
    <property type="entry name" value="P-loop containing nucleotide triphosphate hydrolases"/>
    <property type="match status" value="1"/>
</dbReference>
<dbReference type="RefSeq" id="WP_284340181.1">
    <property type="nucleotide sequence ID" value="NZ_BSNS01000009.1"/>
</dbReference>
<dbReference type="SMART" id="SM00382">
    <property type="entry name" value="AAA"/>
    <property type="match status" value="1"/>
</dbReference>
<evidence type="ECO:0000256" key="2">
    <source>
        <dbReference type="ARBA" id="ARBA00005417"/>
    </source>
</evidence>
<dbReference type="InterPro" id="IPR017871">
    <property type="entry name" value="ABC_transporter-like_CS"/>
</dbReference>
<dbReference type="InterPro" id="IPR027417">
    <property type="entry name" value="P-loop_NTPase"/>
</dbReference>
<dbReference type="SUPFAM" id="SSF52540">
    <property type="entry name" value="P-loop containing nucleoside triphosphate hydrolases"/>
    <property type="match status" value="1"/>
</dbReference>
<feature type="region of interest" description="Disordered" evidence="10">
    <location>
        <begin position="271"/>
        <end position="296"/>
    </location>
</feature>
<feature type="domain" description="ABC transporter" evidence="11">
    <location>
        <begin position="5"/>
        <end position="254"/>
    </location>
</feature>
<dbReference type="EMBL" id="BSNS01000009">
    <property type="protein sequence ID" value="GLQ54730.1"/>
    <property type="molecule type" value="Genomic_DNA"/>
</dbReference>
<evidence type="ECO:0000259" key="11">
    <source>
        <dbReference type="PROSITE" id="PS50893"/>
    </source>
</evidence>
<comment type="subcellular location">
    <subcellularLocation>
        <location evidence="1">Cell inner membrane</location>
        <topology evidence="1">Peripheral membrane protein</topology>
    </subcellularLocation>
</comment>
<gene>
    <name evidence="12" type="ORF">GCM10010862_19890</name>
</gene>
<dbReference type="PROSITE" id="PS00211">
    <property type="entry name" value="ABC_TRANSPORTER_1"/>
    <property type="match status" value="1"/>
</dbReference>